<keyword evidence="2" id="KW-0540">Nuclease</keyword>
<accession>A0A433RYI0</accession>
<reference evidence="2 3" key="1">
    <citation type="submission" date="2014-11" db="EMBL/GenBank/DDBJ databases">
        <title>Genome sequence and analysis of novel Kurthia sp.</title>
        <authorList>
            <person name="Lawson J.N."/>
            <person name="Gonzalez J.E."/>
            <person name="Rinauldi L."/>
            <person name="Xuan Z."/>
            <person name="Firman A."/>
            <person name="Shaddox L."/>
            <person name="Trudeau A."/>
            <person name="Shah S."/>
            <person name="Reiman D."/>
        </authorList>
    </citation>
    <scope>NUCLEOTIDE SEQUENCE [LARGE SCALE GENOMIC DNA]</scope>
    <source>
        <strain evidence="2 3">3B1D</strain>
    </source>
</reference>
<gene>
    <name evidence="2" type="ORF">QI30_00965</name>
</gene>
<dbReference type="RefSeq" id="WP_126989080.1">
    <property type="nucleotide sequence ID" value="NZ_JTFC01000005.1"/>
</dbReference>
<dbReference type="InterPro" id="IPR052906">
    <property type="entry name" value="Type_IV_Methyl-Rstrct_Enzyme"/>
</dbReference>
<dbReference type="InterPro" id="IPR016984">
    <property type="entry name" value="UCP031853"/>
</dbReference>
<dbReference type="InterPro" id="IPR007560">
    <property type="entry name" value="Restrct_endonuc_IV_Mrr"/>
</dbReference>
<evidence type="ECO:0000313" key="2">
    <source>
        <dbReference type="EMBL" id="RUS58317.1"/>
    </source>
</evidence>
<dbReference type="Gene3D" id="3.40.1350.10">
    <property type="match status" value="1"/>
</dbReference>
<dbReference type="AlphaFoldDB" id="A0A433RYI0"/>
<dbReference type="GO" id="GO:0015666">
    <property type="term" value="F:restriction endodeoxyribonuclease activity"/>
    <property type="evidence" value="ECO:0007669"/>
    <property type="project" value="TreeGrafter"/>
</dbReference>
<sequence>MQKWWMIRAGTDNELIPSWLREGIVSIGWADLGDPALYPTKESLFVKADRVYLDNKPLTRHSWVNQIWRFYQEIEIGDRVVSYSKEHREYIIGTIKSEATYRYTDDNSYPNERQVTWESTRISRHNLTQAAKNSLSSVLTVFRIDAWGQELDNALHGTIASTLHNPEHEDIDVLLQELQTQAQAMIEDKVDALNPWDMQDLIDGLLHALGYLTKVADEGINLLAFKDELGFEKPIIKVAIHHRTQVTGSEEIRHLLGAHPLEANSLIVSTGGFTTSALRIAQQNNVKAIDLEQLVQLIVQTYEKLPNTTRALLPLRAFYLPEG</sequence>
<dbReference type="OrthoDB" id="9781481at2"/>
<keyword evidence="3" id="KW-1185">Reference proteome</keyword>
<proteinExistence type="predicted"/>
<dbReference type="Pfam" id="PF04471">
    <property type="entry name" value="Mrr_cat"/>
    <property type="match status" value="1"/>
</dbReference>
<dbReference type="PIRSF" id="PIRSF031853">
    <property type="entry name" value="UPC031853"/>
    <property type="match status" value="1"/>
</dbReference>
<dbReference type="InterPro" id="IPR011856">
    <property type="entry name" value="tRNA_endonuc-like_dom_sf"/>
</dbReference>
<protein>
    <submittedName>
        <fullName evidence="2">Restriction endonuclease</fullName>
    </submittedName>
</protein>
<name>A0A433RYI0_9BACL</name>
<keyword evidence="2" id="KW-0255">Endonuclease</keyword>
<dbReference type="GO" id="GO:0003677">
    <property type="term" value="F:DNA binding"/>
    <property type="evidence" value="ECO:0007669"/>
    <property type="project" value="InterPro"/>
</dbReference>
<dbReference type="PANTHER" id="PTHR30015:SF6">
    <property type="entry name" value="SLL1429 PROTEIN"/>
    <property type="match status" value="1"/>
</dbReference>
<dbReference type="PANTHER" id="PTHR30015">
    <property type="entry name" value="MRR RESTRICTION SYSTEM PROTEIN"/>
    <property type="match status" value="1"/>
</dbReference>
<evidence type="ECO:0000259" key="1">
    <source>
        <dbReference type="Pfam" id="PF04471"/>
    </source>
</evidence>
<comment type="caution">
    <text evidence="2">The sequence shown here is derived from an EMBL/GenBank/DDBJ whole genome shotgun (WGS) entry which is preliminary data.</text>
</comment>
<dbReference type="GO" id="GO:0009307">
    <property type="term" value="P:DNA restriction-modification system"/>
    <property type="evidence" value="ECO:0007669"/>
    <property type="project" value="InterPro"/>
</dbReference>
<keyword evidence="2" id="KW-0378">Hydrolase</keyword>
<feature type="domain" description="Restriction endonuclease type IV Mrr" evidence="1">
    <location>
        <begin position="191"/>
        <end position="298"/>
    </location>
</feature>
<dbReference type="EMBL" id="JTFC01000005">
    <property type="protein sequence ID" value="RUS58317.1"/>
    <property type="molecule type" value="Genomic_DNA"/>
</dbReference>
<evidence type="ECO:0000313" key="3">
    <source>
        <dbReference type="Proteomes" id="UP000288623"/>
    </source>
</evidence>
<dbReference type="Proteomes" id="UP000288623">
    <property type="component" value="Unassembled WGS sequence"/>
</dbReference>
<organism evidence="2 3">
    <name type="scientific">Candidatus Kurthia intestinigallinarum</name>
    <dbReference type="NCBI Taxonomy" id="1562256"/>
    <lineage>
        <taxon>Bacteria</taxon>
        <taxon>Bacillati</taxon>
        <taxon>Bacillota</taxon>
        <taxon>Bacilli</taxon>
        <taxon>Bacillales</taxon>
        <taxon>Caryophanaceae</taxon>
        <taxon>Kurthia</taxon>
    </lineage>
</organism>